<evidence type="ECO:0000313" key="4">
    <source>
        <dbReference type="Proteomes" id="UP000886523"/>
    </source>
</evidence>
<keyword evidence="4" id="KW-1185">Reference proteome</keyword>
<dbReference type="PANTHER" id="PTHR47990">
    <property type="entry name" value="2-OXOGLUTARATE (2OG) AND FE(II)-DEPENDENT OXYGENASE SUPERFAMILY PROTEIN-RELATED"/>
    <property type="match status" value="1"/>
</dbReference>
<dbReference type="Gene3D" id="2.60.120.330">
    <property type="entry name" value="B-lactam Antibiotic, Isopenicillin N Synthase, Chain"/>
    <property type="match status" value="1"/>
</dbReference>
<comment type="similarity">
    <text evidence="1">Belongs to the iron/ascorbate-dependent oxidoreductase family.</text>
</comment>
<dbReference type="InterPro" id="IPR005123">
    <property type="entry name" value="Oxoglu/Fe-dep_dioxygenase_dom"/>
</dbReference>
<name>A0A9P6DPZ0_9AGAM</name>
<reference evidence="3" key="1">
    <citation type="journal article" date="2020" name="Nat. Commun.">
        <title>Large-scale genome sequencing of mycorrhizal fungi provides insights into the early evolution of symbiotic traits.</title>
        <authorList>
            <person name="Miyauchi S."/>
            <person name="Kiss E."/>
            <person name="Kuo A."/>
            <person name="Drula E."/>
            <person name="Kohler A."/>
            <person name="Sanchez-Garcia M."/>
            <person name="Morin E."/>
            <person name="Andreopoulos B."/>
            <person name="Barry K.W."/>
            <person name="Bonito G."/>
            <person name="Buee M."/>
            <person name="Carver A."/>
            <person name="Chen C."/>
            <person name="Cichocki N."/>
            <person name="Clum A."/>
            <person name="Culley D."/>
            <person name="Crous P.W."/>
            <person name="Fauchery L."/>
            <person name="Girlanda M."/>
            <person name="Hayes R.D."/>
            <person name="Keri Z."/>
            <person name="LaButti K."/>
            <person name="Lipzen A."/>
            <person name="Lombard V."/>
            <person name="Magnuson J."/>
            <person name="Maillard F."/>
            <person name="Murat C."/>
            <person name="Nolan M."/>
            <person name="Ohm R.A."/>
            <person name="Pangilinan J."/>
            <person name="Pereira M.F."/>
            <person name="Perotto S."/>
            <person name="Peter M."/>
            <person name="Pfister S."/>
            <person name="Riley R."/>
            <person name="Sitrit Y."/>
            <person name="Stielow J.B."/>
            <person name="Szollosi G."/>
            <person name="Zifcakova L."/>
            <person name="Stursova M."/>
            <person name="Spatafora J.W."/>
            <person name="Tedersoo L."/>
            <person name="Vaario L.M."/>
            <person name="Yamada A."/>
            <person name="Yan M."/>
            <person name="Wang P."/>
            <person name="Xu J."/>
            <person name="Bruns T."/>
            <person name="Baldrian P."/>
            <person name="Vilgalys R."/>
            <person name="Dunand C."/>
            <person name="Henrissat B."/>
            <person name="Grigoriev I.V."/>
            <person name="Hibbett D."/>
            <person name="Nagy L.G."/>
            <person name="Martin F.M."/>
        </authorList>
    </citation>
    <scope>NUCLEOTIDE SEQUENCE</scope>
    <source>
        <strain evidence="3">UP504</strain>
    </source>
</reference>
<keyword evidence="1" id="KW-0560">Oxidoreductase</keyword>
<dbReference type="Proteomes" id="UP000886523">
    <property type="component" value="Unassembled WGS sequence"/>
</dbReference>
<evidence type="ECO:0000256" key="1">
    <source>
        <dbReference type="RuleBase" id="RU003682"/>
    </source>
</evidence>
<gene>
    <name evidence="3" type="ORF">BS47DRAFT_149604</name>
</gene>
<comment type="caution">
    <text evidence="3">The sequence shown here is derived from an EMBL/GenBank/DDBJ whole genome shotgun (WGS) entry which is preliminary data.</text>
</comment>
<feature type="domain" description="Fe2OG dioxygenase" evidence="2">
    <location>
        <begin position="35"/>
        <end position="150"/>
    </location>
</feature>
<dbReference type="EMBL" id="MU129034">
    <property type="protein sequence ID" value="KAF9509497.1"/>
    <property type="molecule type" value="Genomic_DNA"/>
</dbReference>
<dbReference type="GO" id="GO:0046872">
    <property type="term" value="F:metal ion binding"/>
    <property type="evidence" value="ECO:0007669"/>
    <property type="project" value="UniProtKB-KW"/>
</dbReference>
<dbReference type="InterPro" id="IPR044861">
    <property type="entry name" value="IPNS-like_FE2OG_OXY"/>
</dbReference>
<sequence>MKSCHALGAKLLESFALDMGLATDFFTSKHNYDQQQSSVLRLLYYPSINSNEFSSNTNMRAGSHSDYGTCTFLFQKDIGGLQILLPSTLSDPGPTWLDVPVIEDGILVNVGDLFDFWTGGKFKSTQHRVVAPRTAAEAQGRFSIAYFLHPADSERLVQIPLESDTGLDAKDERSALRRFGIPADAELTAKEWLLRRLGPTYSERKAAPTQMGDVVA</sequence>
<dbReference type="InterPro" id="IPR050231">
    <property type="entry name" value="Iron_ascorbate_oxido_reductase"/>
</dbReference>
<keyword evidence="1" id="KW-0408">Iron</keyword>
<dbReference type="Pfam" id="PF03171">
    <property type="entry name" value="2OG-FeII_Oxy"/>
    <property type="match status" value="1"/>
</dbReference>
<dbReference type="OrthoDB" id="406156at2759"/>
<dbReference type="GO" id="GO:0016491">
    <property type="term" value="F:oxidoreductase activity"/>
    <property type="evidence" value="ECO:0007669"/>
    <property type="project" value="UniProtKB-KW"/>
</dbReference>
<evidence type="ECO:0000313" key="3">
    <source>
        <dbReference type="EMBL" id="KAF9509497.1"/>
    </source>
</evidence>
<proteinExistence type="inferred from homology"/>
<organism evidence="3 4">
    <name type="scientific">Hydnum rufescens UP504</name>
    <dbReference type="NCBI Taxonomy" id="1448309"/>
    <lineage>
        <taxon>Eukaryota</taxon>
        <taxon>Fungi</taxon>
        <taxon>Dikarya</taxon>
        <taxon>Basidiomycota</taxon>
        <taxon>Agaricomycotina</taxon>
        <taxon>Agaricomycetes</taxon>
        <taxon>Cantharellales</taxon>
        <taxon>Hydnaceae</taxon>
        <taxon>Hydnum</taxon>
    </lineage>
</organism>
<dbReference type="AlphaFoldDB" id="A0A9P6DPZ0"/>
<dbReference type="SUPFAM" id="SSF51197">
    <property type="entry name" value="Clavaminate synthase-like"/>
    <property type="match status" value="1"/>
</dbReference>
<dbReference type="InterPro" id="IPR027443">
    <property type="entry name" value="IPNS-like_sf"/>
</dbReference>
<dbReference type="PROSITE" id="PS51471">
    <property type="entry name" value="FE2OG_OXY"/>
    <property type="match status" value="1"/>
</dbReference>
<accession>A0A9P6DPZ0</accession>
<evidence type="ECO:0000259" key="2">
    <source>
        <dbReference type="PROSITE" id="PS51471"/>
    </source>
</evidence>
<keyword evidence="1" id="KW-0479">Metal-binding</keyword>
<protein>
    <recommendedName>
        <fullName evidence="2">Fe2OG dioxygenase domain-containing protein</fullName>
    </recommendedName>
</protein>